<protein>
    <submittedName>
        <fullName evidence="1">Uncharacterized protein</fullName>
    </submittedName>
</protein>
<organism evidence="1 2">
    <name type="scientific">Lentinula guzmanii</name>
    <dbReference type="NCBI Taxonomy" id="2804957"/>
    <lineage>
        <taxon>Eukaryota</taxon>
        <taxon>Fungi</taxon>
        <taxon>Dikarya</taxon>
        <taxon>Basidiomycota</taxon>
        <taxon>Agaricomycotina</taxon>
        <taxon>Agaricomycetes</taxon>
        <taxon>Agaricomycetidae</taxon>
        <taxon>Agaricales</taxon>
        <taxon>Marasmiineae</taxon>
        <taxon>Omphalotaceae</taxon>
        <taxon>Lentinula</taxon>
    </lineage>
</organism>
<dbReference type="AlphaFoldDB" id="A0AA38JV87"/>
<reference evidence="1" key="2">
    <citation type="journal article" date="2023" name="Proc. Natl. Acad. Sci. U.S.A.">
        <title>A global phylogenomic analysis of the shiitake genus Lentinula.</title>
        <authorList>
            <person name="Sierra-Patev S."/>
            <person name="Min B."/>
            <person name="Naranjo-Ortiz M."/>
            <person name="Looney B."/>
            <person name="Konkel Z."/>
            <person name="Slot J.C."/>
            <person name="Sakamoto Y."/>
            <person name="Steenwyk J.L."/>
            <person name="Rokas A."/>
            <person name="Carro J."/>
            <person name="Camarero S."/>
            <person name="Ferreira P."/>
            <person name="Molpeceres G."/>
            <person name="Ruiz-Duenas F.J."/>
            <person name="Serrano A."/>
            <person name="Henrissat B."/>
            <person name="Drula E."/>
            <person name="Hughes K.W."/>
            <person name="Mata J.L."/>
            <person name="Ishikawa N.K."/>
            <person name="Vargas-Isla R."/>
            <person name="Ushijima S."/>
            <person name="Smith C.A."/>
            <person name="Donoghue J."/>
            <person name="Ahrendt S."/>
            <person name="Andreopoulos W."/>
            <person name="He G."/>
            <person name="LaButti K."/>
            <person name="Lipzen A."/>
            <person name="Ng V."/>
            <person name="Riley R."/>
            <person name="Sandor L."/>
            <person name="Barry K."/>
            <person name="Martinez A.T."/>
            <person name="Xiao Y."/>
            <person name="Gibbons J.G."/>
            <person name="Terashima K."/>
            <person name="Grigoriev I.V."/>
            <person name="Hibbett D."/>
        </authorList>
    </citation>
    <scope>NUCLEOTIDE SEQUENCE</scope>
    <source>
        <strain evidence="1">ET3784</strain>
    </source>
</reference>
<evidence type="ECO:0000313" key="1">
    <source>
        <dbReference type="EMBL" id="KAJ3736750.1"/>
    </source>
</evidence>
<gene>
    <name evidence="1" type="ORF">DFJ43DRAFT_989204</name>
</gene>
<reference evidence="1" key="1">
    <citation type="submission" date="2022-08" db="EMBL/GenBank/DDBJ databases">
        <authorList>
            <consortium name="DOE Joint Genome Institute"/>
            <person name="Min B."/>
            <person name="Sierra-Patev S."/>
            <person name="Naranjo-Ortiz M."/>
            <person name="Looney B."/>
            <person name="Konkel Z."/>
            <person name="Slot J.C."/>
            <person name="Sakamoto Y."/>
            <person name="Steenwyk J.L."/>
            <person name="Rokas A."/>
            <person name="Carro J."/>
            <person name="Camarero S."/>
            <person name="Ferreira P."/>
            <person name="Molpeceres G."/>
            <person name="Ruiz-duenas F.J."/>
            <person name="Serrano A."/>
            <person name="Henrissat B."/>
            <person name="Drula E."/>
            <person name="Hughes K.W."/>
            <person name="Mata J.L."/>
            <person name="Ishikawa N.K."/>
            <person name="Vargas-Isla R."/>
            <person name="Ushijima S."/>
            <person name="Smith C.A."/>
            <person name="Ahrendt S."/>
            <person name="Andreopoulos W."/>
            <person name="He G."/>
            <person name="LaButti K."/>
            <person name="Lipzen A."/>
            <person name="Ng V."/>
            <person name="Riley R."/>
            <person name="Sandor L."/>
            <person name="Barry K."/>
            <person name="Martinez A.T."/>
            <person name="Xiao Y."/>
            <person name="Gibbons J.G."/>
            <person name="Terashima K."/>
            <person name="Hibbett D.S."/>
            <person name="Grigoriev I.V."/>
        </authorList>
    </citation>
    <scope>NUCLEOTIDE SEQUENCE</scope>
    <source>
        <strain evidence="1">ET3784</strain>
    </source>
</reference>
<comment type="caution">
    <text evidence="1">The sequence shown here is derived from an EMBL/GenBank/DDBJ whole genome shotgun (WGS) entry which is preliminary data.</text>
</comment>
<dbReference type="Proteomes" id="UP001176059">
    <property type="component" value="Unassembled WGS sequence"/>
</dbReference>
<dbReference type="EMBL" id="JANVFO010000004">
    <property type="protein sequence ID" value="KAJ3736750.1"/>
    <property type="molecule type" value="Genomic_DNA"/>
</dbReference>
<accession>A0AA38JV87</accession>
<evidence type="ECO:0000313" key="2">
    <source>
        <dbReference type="Proteomes" id="UP001176059"/>
    </source>
</evidence>
<proteinExistence type="predicted"/>
<sequence length="85" mass="9379">EKCLIDFVELIGNHSGENMAKTVWSMLEQYGLIISFVMDNATNNDTMKTSIGTRCSAQGIAFDAQKAWGRCLPHSIHLAAVKVHL</sequence>
<name>A0AA38JV87_9AGAR</name>
<feature type="non-terminal residue" evidence="1">
    <location>
        <position position="85"/>
    </location>
</feature>
<keyword evidence="2" id="KW-1185">Reference proteome</keyword>